<organism evidence="5 6">
    <name type="scientific">Heterodera trifolii</name>
    <dbReference type="NCBI Taxonomy" id="157864"/>
    <lineage>
        <taxon>Eukaryota</taxon>
        <taxon>Metazoa</taxon>
        <taxon>Ecdysozoa</taxon>
        <taxon>Nematoda</taxon>
        <taxon>Chromadorea</taxon>
        <taxon>Rhabditida</taxon>
        <taxon>Tylenchina</taxon>
        <taxon>Tylenchomorpha</taxon>
        <taxon>Tylenchoidea</taxon>
        <taxon>Heteroderidae</taxon>
        <taxon>Heteroderinae</taxon>
        <taxon>Heterodera</taxon>
    </lineage>
</organism>
<dbReference type="SMART" id="SM00020">
    <property type="entry name" value="Tryp_SPc"/>
    <property type="match status" value="1"/>
</dbReference>
<dbReference type="InterPro" id="IPR009003">
    <property type="entry name" value="Peptidase_S1_PA"/>
</dbReference>
<dbReference type="Proteomes" id="UP001620626">
    <property type="component" value="Unassembled WGS sequence"/>
</dbReference>
<sequence length="438" mass="48286">MLANLSLPMVLLVFYSIVLFGSCQQNPNFSECGISDFEPQLANVSKMAIGTNHVYKGQEVGDDKALPWIVRLIFGTSYCSGTIIGPRHILTALHCTKDNVTENQIVIEYGSANLKQLQQLTGVAAVKLHPKGTDAQRNQINDAKADKNFVIKAQEWQPNPYDMAIIELKNPIAFTATARPICLMEYDSNDQSTFVVAGWGRTSPFCSKDSKPGPSKQLVYGQMKISAPENCQSASIKTKRSIGDDKNSSNDNEHDQIICVQPGPSIIETGDSGSGLMKNNNNIWVQVGVSSKTSCYPTEPTRTEGLTGDFAPIDCAWIEKATNGEADVCYDVLAFFGLVMLGLKIALVNGQFNAVADHLLRRKLWTVGHIQIRRAKEGIDWMLDIVKDYQDAQKAVTYPVAMSPLPLGITDFKSIQITYVNHAVIAFLRHFKYVFLSP</sequence>
<protein>
    <recommendedName>
        <fullName evidence="4">Peptidase S1 domain-containing protein</fullName>
    </recommendedName>
</protein>
<feature type="region of interest" description="Disordered" evidence="2">
    <location>
        <begin position="234"/>
        <end position="256"/>
    </location>
</feature>
<evidence type="ECO:0000256" key="1">
    <source>
        <dbReference type="ARBA" id="ARBA00023157"/>
    </source>
</evidence>
<evidence type="ECO:0000259" key="4">
    <source>
        <dbReference type="PROSITE" id="PS50240"/>
    </source>
</evidence>
<accession>A0ABD2K8V7</accession>
<gene>
    <name evidence="5" type="ORF">niasHT_022450</name>
</gene>
<dbReference type="Gene3D" id="2.40.10.10">
    <property type="entry name" value="Trypsin-like serine proteases"/>
    <property type="match status" value="1"/>
</dbReference>
<dbReference type="PANTHER" id="PTHR24250:SF27">
    <property type="entry name" value="ELASTASE 2 LIKE"/>
    <property type="match status" value="1"/>
</dbReference>
<feature type="signal peptide" evidence="3">
    <location>
        <begin position="1"/>
        <end position="23"/>
    </location>
</feature>
<dbReference type="AlphaFoldDB" id="A0ABD2K8V7"/>
<name>A0ABD2K8V7_9BILA</name>
<evidence type="ECO:0000256" key="2">
    <source>
        <dbReference type="SAM" id="MobiDB-lite"/>
    </source>
</evidence>
<keyword evidence="3" id="KW-0732">Signal</keyword>
<keyword evidence="6" id="KW-1185">Reference proteome</keyword>
<dbReference type="PANTHER" id="PTHR24250">
    <property type="entry name" value="CHYMOTRYPSIN-RELATED"/>
    <property type="match status" value="1"/>
</dbReference>
<dbReference type="InterPro" id="IPR001254">
    <property type="entry name" value="Trypsin_dom"/>
</dbReference>
<dbReference type="InterPro" id="IPR043504">
    <property type="entry name" value="Peptidase_S1_PA_chymotrypsin"/>
</dbReference>
<reference evidence="5 6" key="1">
    <citation type="submission" date="2024-10" db="EMBL/GenBank/DDBJ databases">
        <authorList>
            <person name="Kim D."/>
        </authorList>
    </citation>
    <scope>NUCLEOTIDE SEQUENCE [LARGE SCALE GENOMIC DNA]</scope>
    <source>
        <strain evidence="5">BH-2024</strain>
    </source>
</reference>
<dbReference type="PROSITE" id="PS50240">
    <property type="entry name" value="TRYPSIN_DOM"/>
    <property type="match status" value="1"/>
</dbReference>
<dbReference type="EMBL" id="JBICBT010000813">
    <property type="protein sequence ID" value="KAL3099306.1"/>
    <property type="molecule type" value="Genomic_DNA"/>
</dbReference>
<comment type="caution">
    <text evidence="5">The sequence shown here is derived from an EMBL/GenBank/DDBJ whole genome shotgun (WGS) entry which is preliminary data.</text>
</comment>
<evidence type="ECO:0000256" key="3">
    <source>
        <dbReference type="SAM" id="SignalP"/>
    </source>
</evidence>
<proteinExistence type="predicted"/>
<feature type="compositionally biased region" description="Basic and acidic residues" evidence="2">
    <location>
        <begin position="241"/>
        <end position="256"/>
    </location>
</feature>
<dbReference type="SUPFAM" id="SSF50494">
    <property type="entry name" value="Trypsin-like serine proteases"/>
    <property type="match status" value="1"/>
</dbReference>
<evidence type="ECO:0000313" key="5">
    <source>
        <dbReference type="EMBL" id="KAL3099306.1"/>
    </source>
</evidence>
<feature type="domain" description="Peptidase S1" evidence="4">
    <location>
        <begin position="54"/>
        <end position="323"/>
    </location>
</feature>
<dbReference type="Pfam" id="PF00089">
    <property type="entry name" value="Trypsin"/>
    <property type="match status" value="1"/>
</dbReference>
<keyword evidence="1" id="KW-1015">Disulfide bond</keyword>
<evidence type="ECO:0000313" key="6">
    <source>
        <dbReference type="Proteomes" id="UP001620626"/>
    </source>
</evidence>
<feature type="chain" id="PRO_5044891213" description="Peptidase S1 domain-containing protein" evidence="3">
    <location>
        <begin position="24"/>
        <end position="438"/>
    </location>
</feature>